<protein>
    <submittedName>
        <fullName evidence="2">Uncharacterized protein</fullName>
    </submittedName>
</protein>
<keyword evidence="1" id="KW-0812">Transmembrane</keyword>
<comment type="caution">
    <text evidence="2">The sequence shown here is derived from an EMBL/GenBank/DDBJ whole genome shotgun (WGS) entry which is preliminary data.</text>
</comment>
<dbReference type="RefSeq" id="WP_036823006.1">
    <property type="nucleotide sequence ID" value="NZ_AVBF01000065.1"/>
</dbReference>
<dbReference type="AlphaFoldDB" id="A0A0A2T6L6"/>
<feature type="transmembrane region" description="Helical" evidence="1">
    <location>
        <begin position="34"/>
        <end position="53"/>
    </location>
</feature>
<keyword evidence="1" id="KW-1133">Transmembrane helix</keyword>
<feature type="transmembrane region" description="Helical" evidence="1">
    <location>
        <begin position="12"/>
        <end position="28"/>
    </location>
</feature>
<keyword evidence="1" id="KW-0472">Membrane</keyword>
<evidence type="ECO:0000256" key="1">
    <source>
        <dbReference type="SAM" id="Phobius"/>
    </source>
</evidence>
<keyword evidence="3" id="KW-1185">Reference proteome</keyword>
<reference evidence="2 3" key="1">
    <citation type="journal article" date="2015" name="Stand. Genomic Sci.">
        <title>High quality draft genome sequence of the moderately halophilic bacterium Pontibacillus yanchengensis Y32(T) and comparison among Pontibacillus genomes.</title>
        <authorList>
            <person name="Huang J."/>
            <person name="Qiao Z.X."/>
            <person name="Tang J.W."/>
            <person name="Wang G."/>
        </authorList>
    </citation>
    <scope>NUCLEOTIDE SEQUENCE [LARGE SCALE GENOMIC DNA]</scope>
    <source>
        <strain evidence="2 3">Y32</strain>
    </source>
</reference>
<proteinExistence type="predicted"/>
<evidence type="ECO:0000313" key="2">
    <source>
        <dbReference type="EMBL" id="KGP71412.1"/>
    </source>
</evidence>
<accession>A0A0A2T6L6</accession>
<evidence type="ECO:0000313" key="3">
    <source>
        <dbReference type="Proteomes" id="UP000030147"/>
    </source>
</evidence>
<dbReference type="EMBL" id="AVBF01000065">
    <property type="protein sequence ID" value="KGP71412.1"/>
    <property type="molecule type" value="Genomic_DNA"/>
</dbReference>
<gene>
    <name evidence="2" type="ORF">N782_19505</name>
</gene>
<sequence length="62" mass="7047">MAQPKTDFTPHYLVSSLMILILTINIIFVDMPMWLKIVLGFTVVMNIVVLILLRKITSQSGK</sequence>
<organism evidence="2 3">
    <name type="scientific">Pontibacillus yanchengensis Y32</name>
    <dbReference type="NCBI Taxonomy" id="1385514"/>
    <lineage>
        <taxon>Bacteria</taxon>
        <taxon>Bacillati</taxon>
        <taxon>Bacillota</taxon>
        <taxon>Bacilli</taxon>
        <taxon>Bacillales</taxon>
        <taxon>Bacillaceae</taxon>
        <taxon>Pontibacillus</taxon>
    </lineage>
</organism>
<name>A0A0A2T6L6_9BACI</name>
<dbReference type="Proteomes" id="UP000030147">
    <property type="component" value="Unassembled WGS sequence"/>
</dbReference>